<dbReference type="SUPFAM" id="SSF53850">
    <property type="entry name" value="Periplasmic binding protein-like II"/>
    <property type="match status" value="1"/>
</dbReference>
<dbReference type="AlphaFoldDB" id="A0A9D1EMB1"/>
<evidence type="ECO:0000313" key="2">
    <source>
        <dbReference type="EMBL" id="HIS23839.1"/>
    </source>
</evidence>
<dbReference type="Gene3D" id="2.60.120.260">
    <property type="entry name" value="Galactose-binding domain-like"/>
    <property type="match status" value="2"/>
</dbReference>
<evidence type="ECO:0000256" key="1">
    <source>
        <dbReference type="SAM" id="MobiDB-lite"/>
    </source>
</evidence>
<evidence type="ECO:0000313" key="3">
    <source>
        <dbReference type="Proteomes" id="UP000823982"/>
    </source>
</evidence>
<gene>
    <name evidence="2" type="ORF">IAD01_00310</name>
</gene>
<feature type="region of interest" description="Disordered" evidence="1">
    <location>
        <begin position="9"/>
        <end position="46"/>
    </location>
</feature>
<proteinExistence type="predicted"/>
<dbReference type="PANTHER" id="PTHR43649">
    <property type="entry name" value="ARABINOSE-BINDING PROTEIN-RELATED"/>
    <property type="match status" value="1"/>
</dbReference>
<accession>A0A9D1EMB1</accession>
<protein>
    <submittedName>
        <fullName evidence="2">Extracellular solute-binding protein</fullName>
    </submittedName>
</protein>
<reference evidence="2" key="2">
    <citation type="journal article" date="2021" name="PeerJ">
        <title>Extensive microbial diversity within the chicken gut microbiome revealed by metagenomics and culture.</title>
        <authorList>
            <person name="Gilroy R."/>
            <person name="Ravi A."/>
            <person name="Getino M."/>
            <person name="Pursley I."/>
            <person name="Horton D.L."/>
            <person name="Alikhan N.F."/>
            <person name="Baker D."/>
            <person name="Gharbi K."/>
            <person name="Hall N."/>
            <person name="Watson M."/>
            <person name="Adriaenssens E.M."/>
            <person name="Foster-Nyarko E."/>
            <person name="Jarju S."/>
            <person name="Secka A."/>
            <person name="Antonio M."/>
            <person name="Oren A."/>
            <person name="Chaudhuri R.R."/>
            <person name="La Ragione R."/>
            <person name="Hildebrand F."/>
            <person name="Pallen M.J."/>
        </authorList>
    </citation>
    <scope>NUCLEOTIDE SEQUENCE</scope>
    <source>
        <strain evidence="2">CHK157-1446</strain>
    </source>
</reference>
<feature type="compositionally biased region" description="Low complexity" evidence="1">
    <location>
        <begin position="32"/>
        <end position="46"/>
    </location>
</feature>
<reference evidence="2" key="1">
    <citation type="submission" date="2020-10" db="EMBL/GenBank/DDBJ databases">
        <authorList>
            <person name="Gilroy R."/>
        </authorList>
    </citation>
    <scope>NUCLEOTIDE SEQUENCE</scope>
    <source>
        <strain evidence="2">CHK157-1446</strain>
    </source>
</reference>
<dbReference type="InterPro" id="IPR006059">
    <property type="entry name" value="SBP"/>
</dbReference>
<name>A0A9D1EMB1_9FIRM</name>
<organism evidence="2 3">
    <name type="scientific">Candidatus Faeciplasma gallinarum</name>
    <dbReference type="NCBI Taxonomy" id="2840799"/>
    <lineage>
        <taxon>Bacteria</taxon>
        <taxon>Bacillati</taxon>
        <taxon>Bacillota</taxon>
        <taxon>Clostridia</taxon>
        <taxon>Eubacteriales</taxon>
        <taxon>Oscillospiraceae</taxon>
        <taxon>Oscillospiraceae incertae sedis</taxon>
        <taxon>Candidatus Faeciplasma</taxon>
    </lineage>
</organism>
<dbReference type="Pfam" id="PF13416">
    <property type="entry name" value="SBP_bac_8"/>
    <property type="match status" value="1"/>
</dbReference>
<dbReference type="Proteomes" id="UP000823982">
    <property type="component" value="Unassembled WGS sequence"/>
</dbReference>
<dbReference type="InterPro" id="IPR050490">
    <property type="entry name" value="Bact_solute-bd_prot1"/>
</dbReference>
<sequence length="975" mass="110182">MLLPTIAAVNADENQSDATAADTEASTDSDTGDSSSSSSGVVETSAQVIDELNRSRTYSTFYDNHIDDPRPDREYIINGSDYTYASEDSGAYVDTLDGLEALVWENESGAVEFPVTIEEAGLYNIGLTYYVLASVANDVEFSLLIDGESPYSTADRIVLSKVWEDEEGSYSVNEAGEKVFKTDENGNQIRPTLEECLMWQTQPLKDTDGLFNDPLLFYFEEGEHTIRIESQKAKFAINQIRIYNKQPTPAAADVDTITTDVNEASETSGVHIPLQGETADYRSDITLYATYDRTTYVTSPSDPVKMFYNTIGSENWAASGQTITWKFTMDEAGWVKIGIRGKQNQMRGLYSNRRLYIDGEVPCAEAEAVKFYYSENWQCVTPTDADGNTLYFWLEAGEHELALEAVPGEIGDIMRRLDDLVFYLNSYYRQILQITSPTPDEYNTYMIDKQIPSIIPDFEIYAQDLRDIKAEIETLSGTTGTEAVSLETMAQLLDKCIDRPDDIPSMLGQLKDDITSLSQWMTDYRSQYLEVDMIEITSADVEFSSVKENFFKSLSFDFQAFLGSFFTDYNVLSGENKDALNVWVSLGRDQAQIVKELVDSYFVPETGIQTSINLVQGGILEATLAGKGPDVALFIGGDLPIQLAARDCIVDISQYDDYEEVITRFAPNIMTLYTYQDGVYGLPISQTFSMMFYRSDVLQSFGFTDVPEDWDQLIEMLPTLQRSYMGVGFSFDVFGTFMVQRGLNYYNDTKTATIFEDPLAVDAFETWTKFYTTYSFEQTFDAFSRFRTGEYPIIITGYTFYNQLYMAAPEIRGLWDFDLIPGYRNADGTVNHATTSSSAGGIIFSKLNEEQRADAWELLKWFTSTDIQSEYGRSIEALLGPLGRFDTANMEALRQLAWSRSEADLIIEQMMATVEIDIIPATYIVTRSITNAFRETVNLNKNPRDTFLWFNRDINDEIIRKYEELGIEIPTEDDN</sequence>
<comment type="caution">
    <text evidence="2">The sequence shown here is derived from an EMBL/GenBank/DDBJ whole genome shotgun (WGS) entry which is preliminary data.</text>
</comment>
<dbReference type="PANTHER" id="PTHR43649:SF27">
    <property type="entry name" value="EXTRACELLULAR SOLUTE-BINDING PROTEIN FAMILY 1"/>
    <property type="match status" value="1"/>
</dbReference>
<dbReference type="EMBL" id="DVIR01000003">
    <property type="protein sequence ID" value="HIS23839.1"/>
    <property type="molecule type" value="Genomic_DNA"/>
</dbReference>
<dbReference type="Gene3D" id="3.40.190.10">
    <property type="entry name" value="Periplasmic binding protein-like II"/>
    <property type="match status" value="1"/>
</dbReference>